<feature type="region of interest" description="Disordered" evidence="1">
    <location>
        <begin position="337"/>
        <end position="362"/>
    </location>
</feature>
<sequence>MNGKPKLPVSDIAFGLVGSCKASYLETYRLPLQLNYYTVYDFQGPFRPQLAKLAPWQAASIQRVDISLQQMALEQGELRNWLKEWYAKERHAGAYIAPRFLHAWDERFARKVESFPFDTLSTSISGRTKPQDGDELTLPITTEVPDDYDDVFYEKGTFATHFKARAMIARPLTHLTLRLAHEDWWHWGDNPTESSYTAHQLYLDPAVGKVPGSLSLKASAKIMEELAAKRRAGEDVQGQGTWGAIVGRLPDLVELQLVLETFDVKSHQLEKIAECAKTWKFPVENTPYELVWDGKVQDASWDIEPGAFERNYNEPLIMEVEDGEDEDEDEDTYWNLLDDDGASADEERESPPPPPPPSWNTLCTRFETRVVRFTRKRRDNTAL</sequence>
<dbReference type="EMBL" id="JAKJXO020000005">
    <property type="protein sequence ID" value="KAL1604865.1"/>
    <property type="molecule type" value="Genomic_DNA"/>
</dbReference>
<evidence type="ECO:0000256" key="1">
    <source>
        <dbReference type="SAM" id="MobiDB-lite"/>
    </source>
</evidence>
<dbReference type="Proteomes" id="UP001521785">
    <property type="component" value="Unassembled WGS sequence"/>
</dbReference>
<gene>
    <name evidence="2" type="ORF">SLS60_004405</name>
</gene>
<keyword evidence="3" id="KW-1185">Reference proteome</keyword>
<organism evidence="2 3">
    <name type="scientific">Paraconiothyrium brasiliense</name>
    <dbReference type="NCBI Taxonomy" id="300254"/>
    <lineage>
        <taxon>Eukaryota</taxon>
        <taxon>Fungi</taxon>
        <taxon>Dikarya</taxon>
        <taxon>Ascomycota</taxon>
        <taxon>Pezizomycotina</taxon>
        <taxon>Dothideomycetes</taxon>
        <taxon>Pleosporomycetidae</taxon>
        <taxon>Pleosporales</taxon>
        <taxon>Massarineae</taxon>
        <taxon>Didymosphaeriaceae</taxon>
        <taxon>Paraconiothyrium</taxon>
    </lineage>
</organism>
<comment type="caution">
    <text evidence="2">The sequence shown here is derived from an EMBL/GenBank/DDBJ whole genome shotgun (WGS) entry which is preliminary data.</text>
</comment>
<feature type="compositionally biased region" description="Acidic residues" evidence="1">
    <location>
        <begin position="337"/>
        <end position="348"/>
    </location>
</feature>
<accession>A0ABR3RK94</accession>
<name>A0ABR3RK94_9PLEO</name>
<proteinExistence type="predicted"/>
<reference evidence="2 3" key="1">
    <citation type="submission" date="2024-02" db="EMBL/GenBank/DDBJ databases">
        <title>De novo assembly and annotation of 12 fungi associated with fruit tree decline syndrome in Ontario, Canada.</title>
        <authorList>
            <person name="Sulman M."/>
            <person name="Ellouze W."/>
            <person name="Ilyukhin E."/>
        </authorList>
    </citation>
    <scope>NUCLEOTIDE SEQUENCE [LARGE SCALE GENOMIC DNA]</scope>
    <source>
        <strain evidence="2 3">M42-189</strain>
    </source>
</reference>
<protein>
    <submittedName>
        <fullName evidence="2">Uncharacterized protein</fullName>
    </submittedName>
</protein>
<evidence type="ECO:0000313" key="3">
    <source>
        <dbReference type="Proteomes" id="UP001521785"/>
    </source>
</evidence>
<evidence type="ECO:0000313" key="2">
    <source>
        <dbReference type="EMBL" id="KAL1604865.1"/>
    </source>
</evidence>